<reference evidence="1 2" key="1">
    <citation type="journal article" date="2022" name="New Phytol.">
        <title>Ecological generalism drives hyperdiversity of secondary metabolite gene clusters in xylarialean endophytes.</title>
        <authorList>
            <person name="Franco M.E.E."/>
            <person name="Wisecaver J.H."/>
            <person name="Arnold A.E."/>
            <person name="Ju Y.M."/>
            <person name="Slot J.C."/>
            <person name="Ahrendt S."/>
            <person name="Moore L.P."/>
            <person name="Eastman K.E."/>
            <person name="Scott K."/>
            <person name="Konkel Z."/>
            <person name="Mondo S.J."/>
            <person name="Kuo A."/>
            <person name="Hayes R.D."/>
            <person name="Haridas S."/>
            <person name="Andreopoulos B."/>
            <person name="Riley R."/>
            <person name="LaButti K."/>
            <person name="Pangilinan J."/>
            <person name="Lipzen A."/>
            <person name="Amirebrahimi M."/>
            <person name="Yan J."/>
            <person name="Adam C."/>
            <person name="Keymanesh K."/>
            <person name="Ng V."/>
            <person name="Louie K."/>
            <person name="Northen T."/>
            <person name="Drula E."/>
            <person name="Henrissat B."/>
            <person name="Hsieh H.M."/>
            <person name="Youens-Clark K."/>
            <person name="Lutzoni F."/>
            <person name="Miadlikowska J."/>
            <person name="Eastwood D.C."/>
            <person name="Hamelin R.C."/>
            <person name="Grigoriev I.V."/>
            <person name="U'Ren J.M."/>
        </authorList>
    </citation>
    <scope>NUCLEOTIDE SEQUENCE [LARGE SCALE GENOMIC DNA]</scope>
    <source>
        <strain evidence="1 2">CBS 119005</strain>
    </source>
</reference>
<name>A0ACB9Z8L5_9PEZI</name>
<sequence>MGNLTEAARETPLTRQGTVVAPPPYSASEGASAAHAAPSYEAVSRNGNVITSGVAGVSNRFPQSLNAYFPKMKFSKTFHLGEHADQLRFAVTMHSGLTSKPWLELHAGPSESDPIVATADNEKKWGSGRNFVVQVIPIPESAAAGSSATSTPAQQQQDWQLSPQAIRIQQKHDWKQVQYPFSAEVGLGKDVRREDFEWRRSRGGEVQQLDKHAGYGWKLVRLSSEATGQGGERAARSSGATSDGKEVIAVWAHNSSWSASKAFKFQFLESGATGVLGDSFALIALASALKVWYVEFVEASTANTAAA</sequence>
<gene>
    <name evidence="1" type="ORF">F4820DRAFT_411302</name>
</gene>
<keyword evidence="2" id="KW-1185">Reference proteome</keyword>
<dbReference type="Proteomes" id="UP001497700">
    <property type="component" value="Unassembled WGS sequence"/>
</dbReference>
<accession>A0ACB9Z8L5</accession>
<evidence type="ECO:0000313" key="1">
    <source>
        <dbReference type="EMBL" id="KAI4868042.1"/>
    </source>
</evidence>
<proteinExistence type="predicted"/>
<comment type="caution">
    <text evidence="1">The sequence shown here is derived from an EMBL/GenBank/DDBJ whole genome shotgun (WGS) entry which is preliminary data.</text>
</comment>
<dbReference type="EMBL" id="MU393441">
    <property type="protein sequence ID" value="KAI4868042.1"/>
    <property type="molecule type" value="Genomic_DNA"/>
</dbReference>
<organism evidence="1 2">
    <name type="scientific">Hypoxylon rubiginosum</name>
    <dbReference type="NCBI Taxonomy" id="110542"/>
    <lineage>
        <taxon>Eukaryota</taxon>
        <taxon>Fungi</taxon>
        <taxon>Dikarya</taxon>
        <taxon>Ascomycota</taxon>
        <taxon>Pezizomycotina</taxon>
        <taxon>Sordariomycetes</taxon>
        <taxon>Xylariomycetidae</taxon>
        <taxon>Xylariales</taxon>
        <taxon>Hypoxylaceae</taxon>
        <taxon>Hypoxylon</taxon>
    </lineage>
</organism>
<evidence type="ECO:0000313" key="2">
    <source>
        <dbReference type="Proteomes" id="UP001497700"/>
    </source>
</evidence>
<protein>
    <submittedName>
        <fullName evidence="1">Uncharacterized protein</fullName>
    </submittedName>
</protein>